<keyword evidence="7" id="KW-1185">Reference proteome</keyword>
<dbReference type="CDD" id="cd03048">
    <property type="entry name" value="GST_N_Ure2p_like"/>
    <property type="match status" value="1"/>
</dbReference>
<reference evidence="6" key="1">
    <citation type="submission" date="2022-12" db="EMBL/GenBank/DDBJ databases">
        <authorList>
            <person name="Petersen C."/>
        </authorList>
    </citation>
    <scope>NUCLEOTIDE SEQUENCE</scope>
    <source>
        <strain evidence="6">IBT 15544</strain>
    </source>
</reference>
<dbReference type="SUPFAM" id="SSF52833">
    <property type="entry name" value="Thioredoxin-like"/>
    <property type="match status" value="1"/>
</dbReference>
<gene>
    <name evidence="6" type="ORF">N7498_003284</name>
</gene>
<dbReference type="Pfam" id="PF00043">
    <property type="entry name" value="GST_C"/>
    <property type="match status" value="1"/>
</dbReference>
<evidence type="ECO:0000313" key="6">
    <source>
        <dbReference type="EMBL" id="KAJ5211638.1"/>
    </source>
</evidence>
<dbReference type="PROSITE" id="PS50404">
    <property type="entry name" value="GST_NTER"/>
    <property type="match status" value="1"/>
</dbReference>
<feature type="domain" description="GST C-terminal" evidence="5">
    <location>
        <begin position="118"/>
        <end position="247"/>
    </location>
</feature>
<dbReference type="InterPro" id="IPR010987">
    <property type="entry name" value="Glutathione-S-Trfase_C-like"/>
</dbReference>
<dbReference type="SFLD" id="SFLDG01151">
    <property type="entry name" value="Main.2:_Nu-like"/>
    <property type="match status" value="1"/>
</dbReference>
<dbReference type="InterPro" id="IPR004046">
    <property type="entry name" value="GST_C"/>
</dbReference>
<dbReference type="RefSeq" id="XP_058309808.1">
    <property type="nucleotide sequence ID" value="XM_058450346.1"/>
</dbReference>
<proteinExistence type="inferred from homology"/>
<dbReference type="InterPro" id="IPR036282">
    <property type="entry name" value="Glutathione-S-Trfase_C_sf"/>
</dbReference>
<dbReference type="PANTHER" id="PTHR44051:SF8">
    <property type="entry name" value="GLUTATHIONE S-TRANSFERASE GSTA"/>
    <property type="match status" value="1"/>
</dbReference>
<dbReference type="SUPFAM" id="SSF47616">
    <property type="entry name" value="GST C-terminal domain-like"/>
    <property type="match status" value="1"/>
</dbReference>
<dbReference type="InterPro" id="IPR004045">
    <property type="entry name" value="Glutathione_S-Trfase_N"/>
</dbReference>
<dbReference type="EMBL" id="JAPQKR010000008">
    <property type="protein sequence ID" value="KAJ5211638.1"/>
    <property type="molecule type" value="Genomic_DNA"/>
</dbReference>
<dbReference type="Gene3D" id="1.20.1050.10">
    <property type="match status" value="1"/>
</dbReference>
<reference evidence="6" key="2">
    <citation type="journal article" date="2023" name="IMA Fungus">
        <title>Comparative genomic study of the Penicillium genus elucidates a diverse pangenome and 15 lateral gene transfer events.</title>
        <authorList>
            <person name="Petersen C."/>
            <person name="Sorensen T."/>
            <person name="Nielsen M.R."/>
            <person name="Sondergaard T.E."/>
            <person name="Sorensen J.L."/>
            <person name="Fitzpatrick D.A."/>
            <person name="Frisvad J.C."/>
            <person name="Nielsen K.L."/>
        </authorList>
    </citation>
    <scope>NUCLEOTIDE SEQUENCE</scope>
    <source>
        <strain evidence="6">IBT 15544</strain>
    </source>
</reference>
<dbReference type="OrthoDB" id="422574at2759"/>
<dbReference type="InterPro" id="IPR040079">
    <property type="entry name" value="Glutathione_S-Trfase"/>
</dbReference>
<dbReference type="Proteomes" id="UP001150904">
    <property type="component" value="Unassembled WGS sequence"/>
</dbReference>
<feature type="region of interest" description="Disordered" evidence="3">
    <location>
        <begin position="227"/>
        <end position="264"/>
    </location>
</feature>
<accession>A0A9W9T6Q7</accession>
<feature type="domain" description="GST N-terminal" evidence="4">
    <location>
        <begin position="30"/>
        <end position="111"/>
    </location>
</feature>
<dbReference type="PANTHER" id="PTHR44051">
    <property type="entry name" value="GLUTATHIONE S-TRANSFERASE-RELATED"/>
    <property type="match status" value="1"/>
</dbReference>
<dbReference type="CDD" id="cd10291">
    <property type="entry name" value="GST_C_YfcG_like"/>
    <property type="match status" value="1"/>
</dbReference>
<dbReference type="PROSITE" id="PS50405">
    <property type="entry name" value="GST_CTER"/>
    <property type="match status" value="1"/>
</dbReference>
<dbReference type="SFLD" id="SFLDS00019">
    <property type="entry name" value="Glutathione_Transferase_(cytos"/>
    <property type="match status" value="1"/>
</dbReference>
<evidence type="ECO:0000259" key="4">
    <source>
        <dbReference type="PROSITE" id="PS50404"/>
    </source>
</evidence>
<evidence type="ECO:0000256" key="3">
    <source>
        <dbReference type="SAM" id="MobiDB-lite"/>
    </source>
</evidence>
<comment type="similarity">
    <text evidence="1 2">Belongs to the GST superfamily.</text>
</comment>
<dbReference type="InterPro" id="IPR036249">
    <property type="entry name" value="Thioredoxin-like_sf"/>
</dbReference>
<sequence length="264" mass="29466">MVLRSITSNSFTAVSRLSRLSSTSAAFSTMSNITLYTWPTPNGIKASITLEELGLPYKAEGIDISTNVQKEDWFLKINPNGRIPALLDGSQRIFESGAIMIYLADKYDTDRKISYAPGSPEHIEQLSWLMFQMGGLGPMQGQANHFRLFAGARSEYGIKRYIDETKRLYSVLESRLKASPYLAGSKYTIADIANYSWVRSGPNALEIDLSEFPALKKWADEIGKRAAVQKGADVPSTGRTDEDRNEFYRNARAKIDGMTNSDKH</sequence>
<dbReference type="SFLD" id="SFLDG00358">
    <property type="entry name" value="Main_(cytGST)"/>
    <property type="match status" value="1"/>
</dbReference>
<name>A0A9W9T6Q7_9EURO</name>
<evidence type="ECO:0000256" key="1">
    <source>
        <dbReference type="ARBA" id="ARBA00007409"/>
    </source>
</evidence>
<evidence type="ECO:0000259" key="5">
    <source>
        <dbReference type="PROSITE" id="PS50405"/>
    </source>
</evidence>
<evidence type="ECO:0000256" key="2">
    <source>
        <dbReference type="RuleBase" id="RU003494"/>
    </source>
</evidence>
<feature type="compositionally biased region" description="Basic and acidic residues" evidence="3">
    <location>
        <begin position="239"/>
        <end position="264"/>
    </location>
</feature>
<dbReference type="AlphaFoldDB" id="A0A9W9T6Q7"/>
<organism evidence="6 7">
    <name type="scientific">Penicillium cinerascens</name>
    <dbReference type="NCBI Taxonomy" id="70096"/>
    <lineage>
        <taxon>Eukaryota</taxon>
        <taxon>Fungi</taxon>
        <taxon>Dikarya</taxon>
        <taxon>Ascomycota</taxon>
        <taxon>Pezizomycotina</taxon>
        <taxon>Eurotiomycetes</taxon>
        <taxon>Eurotiomycetidae</taxon>
        <taxon>Eurotiales</taxon>
        <taxon>Aspergillaceae</taxon>
        <taxon>Penicillium</taxon>
    </lineage>
</organism>
<dbReference type="Pfam" id="PF02798">
    <property type="entry name" value="GST_N"/>
    <property type="match status" value="1"/>
</dbReference>
<evidence type="ECO:0000313" key="7">
    <source>
        <dbReference type="Proteomes" id="UP001150904"/>
    </source>
</evidence>
<dbReference type="GeneID" id="83177647"/>
<evidence type="ECO:0008006" key="8">
    <source>
        <dbReference type="Google" id="ProtNLM"/>
    </source>
</evidence>
<dbReference type="Gene3D" id="3.40.30.10">
    <property type="entry name" value="Glutaredoxin"/>
    <property type="match status" value="1"/>
</dbReference>
<protein>
    <recommendedName>
        <fullName evidence="8">Glutathione S-transferase</fullName>
    </recommendedName>
</protein>
<comment type="caution">
    <text evidence="6">The sequence shown here is derived from an EMBL/GenBank/DDBJ whole genome shotgun (WGS) entry which is preliminary data.</text>
</comment>